<organism evidence="1 2">
    <name type="scientific">Pseudomonas cremoris</name>
    <dbReference type="NCBI Taxonomy" id="2724178"/>
    <lineage>
        <taxon>Bacteria</taxon>
        <taxon>Pseudomonadati</taxon>
        <taxon>Pseudomonadota</taxon>
        <taxon>Gammaproteobacteria</taxon>
        <taxon>Pseudomonadales</taxon>
        <taxon>Pseudomonadaceae</taxon>
        <taxon>Pseudomonas</taxon>
    </lineage>
</organism>
<dbReference type="EMBL" id="JAAXCZ010000013">
    <property type="protein sequence ID" value="MBC2383803.1"/>
    <property type="molecule type" value="Genomic_DNA"/>
</dbReference>
<evidence type="ECO:0000313" key="2">
    <source>
        <dbReference type="Proteomes" id="UP000534677"/>
    </source>
</evidence>
<proteinExistence type="predicted"/>
<dbReference type="Proteomes" id="UP000534677">
    <property type="component" value="Unassembled WGS sequence"/>
</dbReference>
<accession>A0ABR6TE77</accession>
<evidence type="ECO:0000313" key="1">
    <source>
        <dbReference type="EMBL" id="MBC2383803.1"/>
    </source>
</evidence>
<reference evidence="1 2" key="1">
    <citation type="submission" date="2020-04" db="EMBL/GenBank/DDBJ databases">
        <title>Pseudomonas crami sp. nov., a novel proteolytic bacterial species isolated from cream.</title>
        <authorList>
            <person name="Hofmann K."/>
            <person name="Woller A."/>
            <person name="Huptas C."/>
            <person name="Wenning M."/>
            <person name="Scherer S."/>
            <person name="Doll E.V."/>
        </authorList>
    </citation>
    <scope>NUCLEOTIDE SEQUENCE [LARGE SCALE GENOMIC DNA]</scope>
    <source>
        <strain evidence="1 2">WS 5096</strain>
    </source>
</reference>
<name>A0ABR6TE77_9PSED</name>
<protein>
    <submittedName>
        <fullName evidence="1">Phage head-tail adapter protein</fullName>
    </submittedName>
</protein>
<gene>
    <name evidence="1" type="ORF">HF209_22940</name>
</gene>
<sequence>MTLDLNQAGHTLITGTSGKGKSIFTERAKREARAAGRLFVDVKAYRDEKGSGLGPYEYEIARRHSEGLAGLLPRALRKKRYTISSPVAYTDAPSRRSKHLVRTTNGAVLSRELVHQAKEQLESISGIRLNQPQLLELMSENGIDKTLAEFDEAETQIREMLADALARKLVGRPWPTHGDESDAGDFNIHLERAAQNYGYTAHSR</sequence>
<comment type="caution">
    <text evidence="1">The sequence shown here is derived from an EMBL/GenBank/DDBJ whole genome shotgun (WGS) entry which is preliminary data.</text>
</comment>
<keyword evidence="2" id="KW-1185">Reference proteome</keyword>